<organism evidence="1 2">
    <name type="scientific">Pinctada imbricata</name>
    <name type="common">Atlantic pearl-oyster</name>
    <name type="synonym">Pinctada martensii</name>
    <dbReference type="NCBI Taxonomy" id="66713"/>
    <lineage>
        <taxon>Eukaryota</taxon>
        <taxon>Metazoa</taxon>
        <taxon>Spiralia</taxon>
        <taxon>Lophotrochozoa</taxon>
        <taxon>Mollusca</taxon>
        <taxon>Bivalvia</taxon>
        <taxon>Autobranchia</taxon>
        <taxon>Pteriomorphia</taxon>
        <taxon>Pterioida</taxon>
        <taxon>Pterioidea</taxon>
        <taxon>Pteriidae</taxon>
        <taxon>Pinctada</taxon>
    </lineage>
</organism>
<feature type="non-terminal residue" evidence="1">
    <location>
        <position position="1"/>
    </location>
</feature>
<name>A0AA89C1L0_PINIB</name>
<sequence>EFAVLINTRHIFIKEKLENELSKAMTFMQQGRNFCLKLDFGPSVNDWFSKAVDKEPTGCNFRENKDSGHMTLCITNKTSPIDCCMNPGKIFMICPCWLPLWLCCGGCCY</sequence>
<gene>
    <name evidence="1" type="ORF">FSP39_012772</name>
</gene>
<dbReference type="Proteomes" id="UP001186944">
    <property type="component" value="Unassembled WGS sequence"/>
</dbReference>
<comment type="caution">
    <text evidence="1">The sequence shown here is derived from an EMBL/GenBank/DDBJ whole genome shotgun (WGS) entry which is preliminary data.</text>
</comment>
<reference evidence="1" key="1">
    <citation type="submission" date="2019-08" db="EMBL/GenBank/DDBJ databases">
        <title>The improved chromosome-level genome for the pearl oyster Pinctada fucata martensii using PacBio sequencing and Hi-C.</title>
        <authorList>
            <person name="Zheng Z."/>
        </authorList>
    </citation>
    <scope>NUCLEOTIDE SEQUENCE</scope>
    <source>
        <strain evidence="1">ZZ-2019</strain>
        <tissue evidence="1">Adductor muscle</tissue>
    </source>
</reference>
<accession>A0AA89C1L0</accession>
<evidence type="ECO:0000313" key="2">
    <source>
        <dbReference type="Proteomes" id="UP001186944"/>
    </source>
</evidence>
<protein>
    <submittedName>
        <fullName evidence="1">Uncharacterized protein</fullName>
    </submittedName>
</protein>
<dbReference type="EMBL" id="VSWD01000005">
    <property type="protein sequence ID" value="KAK3102631.1"/>
    <property type="molecule type" value="Genomic_DNA"/>
</dbReference>
<evidence type="ECO:0000313" key="1">
    <source>
        <dbReference type="EMBL" id="KAK3102631.1"/>
    </source>
</evidence>
<keyword evidence="2" id="KW-1185">Reference proteome</keyword>
<proteinExistence type="predicted"/>
<dbReference type="AlphaFoldDB" id="A0AA89C1L0"/>